<evidence type="ECO:0000313" key="3">
    <source>
        <dbReference type="EMBL" id="ANS79814.1"/>
    </source>
</evidence>
<keyword evidence="3" id="KW-0328">Glycosyltransferase</keyword>
<dbReference type="STRING" id="1758689.SGUI_2418"/>
<comment type="similarity">
    <text evidence="1">Belongs to the bacterial sugar transferase family.</text>
</comment>
<accession>A0A1B1NEF8</accession>
<keyword evidence="3" id="KW-0808">Transferase</keyword>
<evidence type="ECO:0000259" key="2">
    <source>
        <dbReference type="Pfam" id="PF02397"/>
    </source>
</evidence>
<gene>
    <name evidence="3" type="ORF">SGUI_2418</name>
</gene>
<dbReference type="AlphaFoldDB" id="A0A1B1NEF8"/>
<dbReference type="InterPro" id="IPR003362">
    <property type="entry name" value="Bact_transf"/>
</dbReference>
<name>A0A1B1NEF8_9MICO</name>
<evidence type="ECO:0000313" key="4">
    <source>
        <dbReference type="Proteomes" id="UP000092482"/>
    </source>
</evidence>
<dbReference type="PANTHER" id="PTHR30576:SF0">
    <property type="entry name" value="UNDECAPRENYL-PHOSPHATE N-ACETYLGALACTOSAMINYL 1-PHOSPHATE TRANSFERASE-RELATED"/>
    <property type="match status" value="1"/>
</dbReference>
<protein>
    <submittedName>
        <fullName evidence="3">Lipid carrier: UDP-N-acetylgalactosaminyltransferase</fullName>
        <ecNumber evidence="3">2.4.1.-</ecNumber>
    </submittedName>
</protein>
<keyword evidence="4" id="KW-1185">Reference proteome</keyword>
<dbReference type="Proteomes" id="UP000092482">
    <property type="component" value="Chromosome"/>
</dbReference>
<sequence length="164" mass="18248">MIFTQERAGLHAEPFTAYKFRTMINDADSYLDDSGAPTRQRVTPTGALLRRTGLDELPQIANVIRGDMSLVGPRPVLPSWVDRFPEGASHPRFRTRPGLTGLAQIAGRNTVLWSERLTLDTRWSDTASVRLYLSTLLRTPLALLRPTVSADRNAHAVDDLQQPA</sequence>
<reference evidence="3 4" key="1">
    <citation type="submission" date="2016-03" db="EMBL/GenBank/DDBJ databases">
        <title>Shallow-sea hydrothermal system.</title>
        <authorList>
            <person name="Tang K."/>
        </authorList>
    </citation>
    <scope>NUCLEOTIDE SEQUENCE [LARGE SCALE GENOMIC DNA]</scope>
    <source>
        <strain evidence="3 4">JLT9</strain>
    </source>
</reference>
<proteinExistence type="inferred from homology"/>
<feature type="domain" description="Bacterial sugar transferase" evidence="2">
    <location>
        <begin position="2"/>
        <end position="144"/>
    </location>
</feature>
<dbReference type="GO" id="GO:0016780">
    <property type="term" value="F:phosphotransferase activity, for other substituted phosphate groups"/>
    <property type="evidence" value="ECO:0007669"/>
    <property type="project" value="TreeGrafter"/>
</dbReference>
<dbReference type="EC" id="2.4.1.-" evidence="3"/>
<dbReference type="GO" id="GO:0016757">
    <property type="term" value="F:glycosyltransferase activity"/>
    <property type="evidence" value="ECO:0007669"/>
    <property type="project" value="UniProtKB-KW"/>
</dbReference>
<evidence type="ECO:0000256" key="1">
    <source>
        <dbReference type="ARBA" id="ARBA00006464"/>
    </source>
</evidence>
<dbReference type="PANTHER" id="PTHR30576">
    <property type="entry name" value="COLANIC BIOSYNTHESIS UDP-GLUCOSE LIPID CARRIER TRANSFERASE"/>
    <property type="match status" value="1"/>
</dbReference>
<dbReference type="EMBL" id="CP014989">
    <property type="protein sequence ID" value="ANS79814.1"/>
    <property type="molecule type" value="Genomic_DNA"/>
</dbReference>
<organism evidence="3 4">
    <name type="scientific">Serinicoccus hydrothermalis</name>
    <dbReference type="NCBI Taxonomy" id="1758689"/>
    <lineage>
        <taxon>Bacteria</taxon>
        <taxon>Bacillati</taxon>
        <taxon>Actinomycetota</taxon>
        <taxon>Actinomycetes</taxon>
        <taxon>Micrococcales</taxon>
        <taxon>Ornithinimicrobiaceae</taxon>
        <taxon>Serinicoccus</taxon>
    </lineage>
</organism>
<dbReference type="KEGG" id="serj:SGUI_2418"/>
<dbReference type="Pfam" id="PF02397">
    <property type="entry name" value="Bac_transf"/>
    <property type="match status" value="1"/>
</dbReference>